<accession>A0A200RAJ4</accession>
<dbReference type="PANTHER" id="PTHR47003:SF3">
    <property type="entry name" value="SMALL RIBOSOMAL SUBUNIT PROTEIN MS81 (RPPR8)"/>
    <property type="match status" value="1"/>
</dbReference>
<dbReference type="Pfam" id="PF01535">
    <property type="entry name" value="PPR"/>
    <property type="match status" value="5"/>
</dbReference>
<dbReference type="NCBIfam" id="TIGR00756">
    <property type="entry name" value="PPR"/>
    <property type="match status" value="2"/>
</dbReference>
<dbReference type="OMA" id="LYEFAMG"/>
<dbReference type="InterPro" id="IPR011990">
    <property type="entry name" value="TPR-like_helical_dom_sf"/>
</dbReference>
<comment type="caution">
    <text evidence="3">The sequence shown here is derived from an EMBL/GenBank/DDBJ whole genome shotgun (WGS) entry which is preliminary data.</text>
</comment>
<name>A0A200RAJ4_MACCD</name>
<evidence type="ECO:0000256" key="2">
    <source>
        <dbReference type="PROSITE-ProRule" id="PRU00708"/>
    </source>
</evidence>
<gene>
    <name evidence="3" type="ORF">BVC80_9059g63</name>
</gene>
<evidence type="ECO:0000256" key="1">
    <source>
        <dbReference type="ARBA" id="ARBA00022737"/>
    </source>
</evidence>
<dbReference type="PROSITE" id="PS51375">
    <property type="entry name" value="PPR"/>
    <property type="match status" value="4"/>
</dbReference>
<dbReference type="GO" id="GO:0008380">
    <property type="term" value="P:RNA splicing"/>
    <property type="evidence" value="ECO:0007669"/>
    <property type="project" value="InterPro"/>
</dbReference>
<reference evidence="3 4" key="1">
    <citation type="journal article" date="2017" name="Mol. Plant">
        <title>The Genome of Medicinal Plant Macleaya cordata Provides New Insights into Benzylisoquinoline Alkaloids Metabolism.</title>
        <authorList>
            <person name="Liu X."/>
            <person name="Liu Y."/>
            <person name="Huang P."/>
            <person name="Ma Y."/>
            <person name="Qing Z."/>
            <person name="Tang Q."/>
            <person name="Cao H."/>
            <person name="Cheng P."/>
            <person name="Zheng Y."/>
            <person name="Yuan Z."/>
            <person name="Zhou Y."/>
            <person name="Liu J."/>
            <person name="Tang Z."/>
            <person name="Zhuo Y."/>
            <person name="Zhang Y."/>
            <person name="Yu L."/>
            <person name="Huang J."/>
            <person name="Yang P."/>
            <person name="Peng Q."/>
            <person name="Zhang J."/>
            <person name="Jiang W."/>
            <person name="Zhang Z."/>
            <person name="Lin K."/>
            <person name="Ro D.K."/>
            <person name="Chen X."/>
            <person name="Xiong X."/>
            <person name="Shang Y."/>
            <person name="Huang S."/>
            <person name="Zeng J."/>
        </authorList>
    </citation>
    <scope>NUCLEOTIDE SEQUENCE [LARGE SCALE GENOMIC DNA]</scope>
    <source>
        <strain evidence="4">cv. BLH2017</strain>
        <tissue evidence="3">Root</tissue>
    </source>
</reference>
<dbReference type="STRING" id="56857.A0A200RAJ4"/>
<keyword evidence="4" id="KW-1185">Reference proteome</keyword>
<dbReference type="InParanoid" id="A0A200RAJ4"/>
<dbReference type="PANTHER" id="PTHR47003">
    <property type="entry name" value="OS01G0970900 PROTEIN"/>
    <property type="match status" value="1"/>
</dbReference>
<organism evidence="3 4">
    <name type="scientific">Macleaya cordata</name>
    <name type="common">Five-seeded plume-poppy</name>
    <name type="synonym">Bocconia cordata</name>
    <dbReference type="NCBI Taxonomy" id="56857"/>
    <lineage>
        <taxon>Eukaryota</taxon>
        <taxon>Viridiplantae</taxon>
        <taxon>Streptophyta</taxon>
        <taxon>Embryophyta</taxon>
        <taxon>Tracheophyta</taxon>
        <taxon>Spermatophyta</taxon>
        <taxon>Magnoliopsida</taxon>
        <taxon>Ranunculales</taxon>
        <taxon>Papaveraceae</taxon>
        <taxon>Papaveroideae</taxon>
        <taxon>Macleaya</taxon>
    </lineage>
</organism>
<dbReference type="AlphaFoldDB" id="A0A200RAJ4"/>
<dbReference type="Gene3D" id="1.25.40.10">
    <property type="entry name" value="Tetratricopeptide repeat domain"/>
    <property type="match status" value="4"/>
</dbReference>
<dbReference type="EMBL" id="MVGT01000180">
    <property type="protein sequence ID" value="OVA19740.1"/>
    <property type="molecule type" value="Genomic_DNA"/>
</dbReference>
<dbReference type="Proteomes" id="UP000195402">
    <property type="component" value="Unassembled WGS sequence"/>
</dbReference>
<dbReference type="InterPro" id="IPR044578">
    <property type="entry name" value="BIR6-like"/>
</dbReference>
<feature type="repeat" description="PPR" evidence="2">
    <location>
        <begin position="281"/>
        <end position="315"/>
    </location>
</feature>
<dbReference type="InterPro" id="IPR002885">
    <property type="entry name" value="PPR_rpt"/>
</dbReference>
<protein>
    <submittedName>
        <fullName evidence="3">Pentatricopeptide repeat</fullName>
    </submittedName>
</protein>
<sequence>MRNPWRLLLLRNVTRTSIHSSRIDSLHLQVRKLDPQSSRYFSSFIGRNVHAKSLFAFDSDIRTSKNRLFSSESAIERKDLDHDILTEIFSKSSSSEEIRDELKSFNILVNHEMVLTTLQNLEENPEGAWKLFNWVSETDSERLSSKSYNLMLGILGRKDHVTEFWDLFEIMKKNGYGISRTTYIKVSENFEKEKMVSDLDRLKEVYSSKSGDDPTATMCSRVCKVINEKEWDEEVLKRLRDLNISWSSDLVEMVLEHLSVHPTKALMFFWWVEENPSFKHTKQTYNAMVTVLGREDCIEKFWRIVDEMKGAGYVIEMETYVKVMGRFYKRRMVKDAVDLYGFMMGGSNKPPAQDALFLLRKIVVGKDLDMDLFSKVIGIFTEHGNRLTKPFLDGILKSLRSVSKLQECGKILKAMEKGGFVANNAVYSEIIFQLSRYGKLDEAYDILNDMEASGCNPNSKLWASLIQGQCEAGEIDTAASCFRKTVEKVGVTDASYGFDVLVNGFCSNNRAVDACKFLSEMVKEKKLQPWHTTYKLLIEKLLVRGNLEEALSLVGLMKNHGFPPFVDPFIAYISKSGTGDDAMSFLKAITVKRFPSTSVFIRMFNAFFKAGRHSEAHDCLSKCPGYIRSHADVLNLFFDMKPKNAKDATTALAA</sequence>
<dbReference type="OrthoDB" id="777957at2759"/>
<evidence type="ECO:0000313" key="3">
    <source>
        <dbReference type="EMBL" id="OVA19740.1"/>
    </source>
</evidence>
<feature type="repeat" description="PPR" evidence="2">
    <location>
        <begin position="423"/>
        <end position="457"/>
    </location>
</feature>
<feature type="repeat" description="PPR" evidence="2">
    <location>
        <begin position="144"/>
        <end position="178"/>
    </location>
</feature>
<dbReference type="FunCoup" id="A0A200RAJ4">
    <property type="interactions" value="1858"/>
</dbReference>
<evidence type="ECO:0000313" key="4">
    <source>
        <dbReference type="Proteomes" id="UP000195402"/>
    </source>
</evidence>
<proteinExistence type="predicted"/>
<keyword evidence="1" id="KW-0677">Repeat</keyword>
<feature type="repeat" description="PPR" evidence="2">
    <location>
        <begin position="530"/>
        <end position="564"/>
    </location>
</feature>